<proteinExistence type="predicted"/>
<keyword evidence="1" id="KW-1133">Transmembrane helix</keyword>
<feature type="transmembrane region" description="Helical" evidence="1">
    <location>
        <begin position="250"/>
        <end position="266"/>
    </location>
</feature>
<dbReference type="AlphaFoldDB" id="A0A947DDR3"/>
<feature type="transmembrane region" description="Helical" evidence="1">
    <location>
        <begin position="194"/>
        <end position="213"/>
    </location>
</feature>
<feature type="transmembrane region" description="Helical" evidence="1">
    <location>
        <begin position="142"/>
        <end position="161"/>
    </location>
</feature>
<comment type="caution">
    <text evidence="2">The sequence shown here is derived from an EMBL/GenBank/DDBJ whole genome shotgun (WGS) entry which is preliminary data.</text>
</comment>
<keyword evidence="1" id="KW-0472">Membrane</keyword>
<feature type="transmembrane region" description="Helical" evidence="1">
    <location>
        <begin position="272"/>
        <end position="291"/>
    </location>
</feature>
<feature type="transmembrane region" description="Helical" evidence="1">
    <location>
        <begin position="219"/>
        <end position="238"/>
    </location>
</feature>
<keyword evidence="3" id="KW-1185">Reference proteome</keyword>
<sequence>MNKPANWYQPNRLGGLRRFAIAITFLNLLGHTVLGFEQSWAQPLVALVTAYGVEILLELLDSWSGKHRPRFLGKDKQAPIIFLKIIDFLLPAHITGLAIAMLLYANDQLLPIAFATTVAIASKAIFRVPIGQKNRHFLNPSNFGITVTLLLFPWVGIAPPYQFTENLVGWGDWLLPAVIICTGTFLNARFTGKLPLILSWVGGFFIQACLRSWLWGTPLLAPLMPMTGVAFVLFTFYMISDPGTTPIKPFSQIIFGGFTAAIYSFLMLNHIVFGFFFALTIVCIARGLMLFRKSIVQKLSSTPILVPSILVGEV</sequence>
<feature type="transmembrane region" description="Helical" evidence="1">
    <location>
        <begin position="110"/>
        <end position="130"/>
    </location>
</feature>
<reference evidence="2" key="2">
    <citation type="journal article" date="2021" name="Mar. Drugs">
        <title>Genome Reduction and Secondary Metabolism of the Marine Sponge-Associated Cyanobacterium Leptothoe.</title>
        <authorList>
            <person name="Konstantinou D."/>
            <person name="Popin R.V."/>
            <person name="Fewer D.P."/>
            <person name="Sivonen K."/>
            <person name="Gkelis S."/>
        </authorList>
    </citation>
    <scope>NUCLEOTIDE SEQUENCE</scope>
    <source>
        <strain evidence="2">TAU-MAC 1115</strain>
    </source>
</reference>
<feature type="transmembrane region" description="Helical" evidence="1">
    <location>
        <begin position="167"/>
        <end position="187"/>
    </location>
</feature>
<feature type="transmembrane region" description="Helical" evidence="1">
    <location>
        <begin position="16"/>
        <end position="34"/>
    </location>
</feature>
<dbReference type="Proteomes" id="UP000717364">
    <property type="component" value="Unassembled WGS sequence"/>
</dbReference>
<evidence type="ECO:0000256" key="1">
    <source>
        <dbReference type="SAM" id="Phobius"/>
    </source>
</evidence>
<dbReference type="EMBL" id="JADOES010000006">
    <property type="protein sequence ID" value="MBT9314703.1"/>
    <property type="molecule type" value="Genomic_DNA"/>
</dbReference>
<gene>
    <name evidence="2" type="ORF">IXB50_04625</name>
</gene>
<protein>
    <submittedName>
        <fullName evidence="2">Enediyne biosynthesis protein UnbU</fullName>
    </submittedName>
</protein>
<organism evidence="2 3">
    <name type="scientific">Leptothoe spongobia TAU-MAC 1115</name>
    <dbReference type="NCBI Taxonomy" id="1967444"/>
    <lineage>
        <taxon>Bacteria</taxon>
        <taxon>Bacillati</taxon>
        <taxon>Cyanobacteriota</taxon>
        <taxon>Cyanophyceae</taxon>
        <taxon>Nodosilineales</taxon>
        <taxon>Cymatolegaceae</taxon>
        <taxon>Leptothoe</taxon>
        <taxon>Leptothoe spongobia</taxon>
    </lineage>
</organism>
<accession>A0A947DDR3</accession>
<name>A0A947DDR3_9CYAN</name>
<keyword evidence="1" id="KW-0812">Transmembrane</keyword>
<reference evidence="2" key="1">
    <citation type="submission" date="2020-11" db="EMBL/GenBank/DDBJ databases">
        <authorList>
            <person name="Konstantinou D."/>
            <person name="Gkelis S."/>
            <person name="Popin R."/>
            <person name="Fewer D."/>
            <person name="Sivonen K."/>
        </authorList>
    </citation>
    <scope>NUCLEOTIDE SEQUENCE</scope>
    <source>
        <strain evidence="2">TAU-MAC 1115</strain>
    </source>
</reference>
<feature type="transmembrane region" description="Helical" evidence="1">
    <location>
        <begin position="40"/>
        <end position="60"/>
    </location>
</feature>
<dbReference type="RefSeq" id="WP_215607777.1">
    <property type="nucleotide sequence ID" value="NZ_JADOES010000006.1"/>
</dbReference>
<feature type="transmembrane region" description="Helical" evidence="1">
    <location>
        <begin position="81"/>
        <end position="104"/>
    </location>
</feature>
<evidence type="ECO:0000313" key="2">
    <source>
        <dbReference type="EMBL" id="MBT9314703.1"/>
    </source>
</evidence>
<evidence type="ECO:0000313" key="3">
    <source>
        <dbReference type="Proteomes" id="UP000717364"/>
    </source>
</evidence>